<evidence type="ECO:0000256" key="5">
    <source>
        <dbReference type="ARBA" id="ARBA00023027"/>
    </source>
</evidence>
<dbReference type="PROSITE" id="PS51383">
    <property type="entry name" value="YJEF_C_3"/>
    <property type="match status" value="1"/>
</dbReference>
<evidence type="ECO:0000256" key="8">
    <source>
        <dbReference type="ARBA" id="ARBA00047472"/>
    </source>
</evidence>
<dbReference type="Proteomes" id="UP000676336">
    <property type="component" value="Unassembled WGS sequence"/>
</dbReference>
<dbReference type="InterPro" id="IPR000631">
    <property type="entry name" value="CARKD"/>
</dbReference>
<gene>
    <name evidence="10" type="ORF">SMN809_LOCUS49619</name>
</gene>
<evidence type="ECO:0000313" key="11">
    <source>
        <dbReference type="Proteomes" id="UP000676336"/>
    </source>
</evidence>
<evidence type="ECO:0000313" key="10">
    <source>
        <dbReference type="EMBL" id="CAF4855862.1"/>
    </source>
</evidence>
<evidence type="ECO:0000256" key="3">
    <source>
        <dbReference type="ARBA" id="ARBA00022840"/>
    </source>
</evidence>
<dbReference type="Pfam" id="PF01256">
    <property type="entry name" value="Carb_kinase"/>
    <property type="match status" value="1"/>
</dbReference>
<dbReference type="EC" id="4.2.1.93" evidence="1"/>
<feature type="domain" description="YjeF C-terminal" evidence="9">
    <location>
        <begin position="3"/>
        <end position="67"/>
    </location>
</feature>
<feature type="non-terminal residue" evidence="10">
    <location>
        <position position="67"/>
    </location>
</feature>
<evidence type="ECO:0000259" key="9">
    <source>
        <dbReference type="PROSITE" id="PS51383"/>
    </source>
</evidence>
<dbReference type="GO" id="GO:0047453">
    <property type="term" value="F:ATP-dependent NAD(P)H-hydrate dehydratase activity"/>
    <property type="evidence" value="ECO:0007669"/>
    <property type="project" value="UniProtKB-EC"/>
</dbReference>
<keyword evidence="4" id="KW-0521">NADP</keyword>
<keyword evidence="2" id="KW-0547">Nucleotide-binding</keyword>
<dbReference type="SUPFAM" id="SSF53613">
    <property type="entry name" value="Ribokinase-like"/>
    <property type="match status" value="1"/>
</dbReference>
<evidence type="ECO:0000256" key="7">
    <source>
        <dbReference type="ARBA" id="ARBA00029804"/>
    </source>
</evidence>
<keyword evidence="5" id="KW-0520">NAD</keyword>
<reference evidence="10" key="1">
    <citation type="submission" date="2021-02" db="EMBL/GenBank/DDBJ databases">
        <authorList>
            <person name="Nowell W R."/>
        </authorList>
    </citation>
    <scope>NUCLEOTIDE SEQUENCE</scope>
</reference>
<evidence type="ECO:0000256" key="2">
    <source>
        <dbReference type="ARBA" id="ARBA00022741"/>
    </source>
</evidence>
<proteinExistence type="predicted"/>
<name>A0A8S3BV61_9BILA</name>
<evidence type="ECO:0000256" key="1">
    <source>
        <dbReference type="ARBA" id="ARBA00013249"/>
    </source>
</evidence>
<comment type="caution">
    <text evidence="10">The sequence shown here is derived from an EMBL/GenBank/DDBJ whole genome shotgun (WGS) entry which is preliminary data.</text>
</comment>
<dbReference type="GO" id="GO:0110051">
    <property type="term" value="P:metabolite repair"/>
    <property type="evidence" value="ECO:0007669"/>
    <property type="project" value="TreeGrafter"/>
</dbReference>
<organism evidence="10 11">
    <name type="scientific">Rotaria magnacalcarata</name>
    <dbReference type="NCBI Taxonomy" id="392030"/>
    <lineage>
        <taxon>Eukaryota</taxon>
        <taxon>Metazoa</taxon>
        <taxon>Spiralia</taxon>
        <taxon>Gnathifera</taxon>
        <taxon>Rotifera</taxon>
        <taxon>Eurotatoria</taxon>
        <taxon>Bdelloidea</taxon>
        <taxon>Philodinida</taxon>
        <taxon>Philodinidae</taxon>
        <taxon>Rotaria</taxon>
    </lineage>
</organism>
<dbReference type="Gene3D" id="3.40.1190.20">
    <property type="match status" value="1"/>
</dbReference>
<evidence type="ECO:0000256" key="6">
    <source>
        <dbReference type="ARBA" id="ARBA00023239"/>
    </source>
</evidence>
<protein>
    <recommendedName>
        <fullName evidence="1">ATP-dependent NAD(P)H-hydrate dehydratase</fullName>
        <ecNumber evidence="1">4.2.1.93</ecNumber>
    </recommendedName>
    <alternativeName>
        <fullName evidence="7">NAD(P)HX dehydratase</fullName>
    </alternativeName>
</protein>
<keyword evidence="6" id="KW-0456">Lyase</keyword>
<keyword evidence="3" id="KW-0067">ATP-binding</keyword>
<dbReference type="GO" id="GO:0005524">
    <property type="term" value="F:ATP binding"/>
    <property type="evidence" value="ECO:0007669"/>
    <property type="project" value="UniProtKB-KW"/>
</dbReference>
<dbReference type="EMBL" id="CAJOBI010162284">
    <property type="protein sequence ID" value="CAF4855862.1"/>
    <property type="molecule type" value="Genomic_DNA"/>
</dbReference>
<dbReference type="InterPro" id="IPR029056">
    <property type="entry name" value="Ribokinase-like"/>
</dbReference>
<dbReference type="PANTHER" id="PTHR12592:SF0">
    <property type="entry name" value="ATP-DEPENDENT (S)-NAD(P)H-HYDRATE DEHYDRATASE"/>
    <property type="match status" value="1"/>
</dbReference>
<comment type="catalytic activity">
    <reaction evidence="8">
        <text>(6S)-NADPHX + ATP = ADP + phosphate + NADPH + H(+)</text>
        <dbReference type="Rhea" id="RHEA:32231"/>
        <dbReference type="ChEBI" id="CHEBI:15378"/>
        <dbReference type="ChEBI" id="CHEBI:30616"/>
        <dbReference type="ChEBI" id="CHEBI:43474"/>
        <dbReference type="ChEBI" id="CHEBI:57783"/>
        <dbReference type="ChEBI" id="CHEBI:64076"/>
        <dbReference type="ChEBI" id="CHEBI:456216"/>
        <dbReference type="EC" id="4.2.1.93"/>
    </reaction>
</comment>
<sequence length="67" mass="7095">MQLLQSFRKLIPPLLFDGHKGEAGRIGVVGGSEEYTGAPIFAGMTALRTGADIVHIFCAKNAAIPIK</sequence>
<dbReference type="PANTHER" id="PTHR12592">
    <property type="entry name" value="ATP-DEPENDENT (S)-NAD(P)H-HYDRATE DEHYDRATASE FAMILY MEMBER"/>
    <property type="match status" value="1"/>
</dbReference>
<accession>A0A8S3BV61</accession>
<evidence type="ECO:0000256" key="4">
    <source>
        <dbReference type="ARBA" id="ARBA00022857"/>
    </source>
</evidence>
<dbReference type="AlphaFoldDB" id="A0A8S3BV61"/>